<feature type="region of interest" description="Disordered" evidence="1">
    <location>
        <begin position="399"/>
        <end position="443"/>
    </location>
</feature>
<comment type="caution">
    <text evidence="2">The sequence shown here is derived from an EMBL/GenBank/DDBJ whole genome shotgun (WGS) entry which is preliminary data.</text>
</comment>
<proteinExistence type="predicted"/>
<gene>
    <name evidence="2" type="ORF">IMSHALPRED_001254</name>
</gene>
<dbReference type="Proteomes" id="UP000664534">
    <property type="component" value="Unassembled WGS sequence"/>
</dbReference>
<evidence type="ECO:0000313" key="2">
    <source>
        <dbReference type="EMBL" id="CAF9939220.1"/>
    </source>
</evidence>
<dbReference type="OrthoDB" id="4760831at2759"/>
<reference evidence="2" key="1">
    <citation type="submission" date="2021-03" db="EMBL/GenBank/DDBJ databases">
        <authorList>
            <person name="Tagirdzhanova G."/>
        </authorList>
    </citation>
    <scope>NUCLEOTIDE SEQUENCE</scope>
</reference>
<dbReference type="AlphaFoldDB" id="A0A8H3J1X3"/>
<protein>
    <recommendedName>
        <fullName evidence="4">Caspase domain-containing protein</fullName>
    </recommendedName>
</protein>
<evidence type="ECO:0000313" key="3">
    <source>
        <dbReference type="Proteomes" id="UP000664534"/>
    </source>
</evidence>
<feature type="compositionally biased region" description="Polar residues" evidence="1">
    <location>
        <begin position="7"/>
        <end position="17"/>
    </location>
</feature>
<evidence type="ECO:0008006" key="4">
    <source>
        <dbReference type="Google" id="ProtNLM"/>
    </source>
</evidence>
<keyword evidence="3" id="KW-1185">Reference proteome</keyword>
<sequence>MAPLLPNASTDSLNESPHPSLHHQRSKSASEQQREKAKIVFDKTIEGHYRHGKTGYRQVGALFLTWKDDDLQCRASEVDKLRDLFKSEFNFTTDYYEIPSDRWETALHKKLADFCWQYDSPEDLAIIYYGGHAYTGKETKEFKLAAKFENSDGNGDPTAFFSDIRTCLRLPRCDQLMILDCCYAAKAFAREHVGKRKFELMTSAAHDLVSPAPHLPHSFTKTLYDCLKRLIRENPKGFCTSHLFREVYHTMPITEPPEPSNPKPLLFDQARHSFGKIWLRPQVLTDRPPKAKGEGRYLKLTFRLNDNPDLAVMNELAVHLQFLPHVDQIRFEDLSAPKEQITDFMHLVLQARKLRPLVRKLHAKRQLRKIAEMRMGEHGDQTPSSLLKLTLDQNHHPAYDWSSASRVSDHSPAYPKRSRDKDKKSETWPPVQIPSSNGSLANGQASAEYRVDLPGPGTLVSTFVPRGVDTMHGILQEQANGMTCPSPRFLG</sequence>
<feature type="compositionally biased region" description="Polar residues" evidence="1">
    <location>
        <begin position="433"/>
        <end position="443"/>
    </location>
</feature>
<dbReference type="EMBL" id="CAJPDT010000116">
    <property type="protein sequence ID" value="CAF9939220.1"/>
    <property type="molecule type" value="Genomic_DNA"/>
</dbReference>
<feature type="region of interest" description="Disordered" evidence="1">
    <location>
        <begin position="1"/>
        <end position="33"/>
    </location>
</feature>
<evidence type="ECO:0000256" key="1">
    <source>
        <dbReference type="SAM" id="MobiDB-lite"/>
    </source>
</evidence>
<organism evidence="2 3">
    <name type="scientific">Imshaugia aleurites</name>
    <dbReference type="NCBI Taxonomy" id="172621"/>
    <lineage>
        <taxon>Eukaryota</taxon>
        <taxon>Fungi</taxon>
        <taxon>Dikarya</taxon>
        <taxon>Ascomycota</taxon>
        <taxon>Pezizomycotina</taxon>
        <taxon>Lecanoromycetes</taxon>
        <taxon>OSLEUM clade</taxon>
        <taxon>Lecanoromycetidae</taxon>
        <taxon>Lecanorales</taxon>
        <taxon>Lecanorineae</taxon>
        <taxon>Parmeliaceae</taxon>
        <taxon>Imshaugia</taxon>
    </lineage>
</organism>
<feature type="compositionally biased region" description="Basic and acidic residues" evidence="1">
    <location>
        <begin position="417"/>
        <end position="426"/>
    </location>
</feature>
<name>A0A8H3J1X3_9LECA</name>
<accession>A0A8H3J1X3</accession>